<keyword evidence="4 6" id="KW-0175">Coiled coil</keyword>
<comment type="similarity">
    <text evidence="2">Belongs to the ODF2 family.</text>
</comment>
<evidence type="ECO:0000256" key="2">
    <source>
        <dbReference type="ARBA" id="ARBA00009316"/>
    </source>
</evidence>
<evidence type="ECO:0000256" key="4">
    <source>
        <dbReference type="ARBA" id="ARBA00023054"/>
    </source>
</evidence>
<sequence>MEGEVEEMRMELAAVKRDRLFLINRKQTRVIEEKHTAADSTPALVKKAVTNLQDDQLLNEKAPQISHLREELMRARCAADEERNQKEIYERKLKDLQLNVNSALSTGPMEVKEERKFPNEEVINLKKQLKDLREDFEELKIVANEKTDEVQNYRVKYLQAEQQAEELRRQIDLIEFDNKQVSDQIQIEIQKMKMQFQEKLQELAPLPDLLKGAQIQLEEARQLQKLAEDSSAQLSCELNRVNEKLVMAVNSLHCEKSDRNKVNEENNALKAEAEMRQQEIKELCGNVDSLKCQVLRLEEKLYQLDLMYKEKAIEYDQLLKGNEELRDESSRSLARSKERAESMRRYMQTQVSELERQLVQTRAQCRTFQKERDDVRQRVQIQLNNLQENFDLVELRLRSLQNQVASLKNSYAIILSDDDEDLKNSPSLKGYLHV</sequence>
<evidence type="ECO:0000313" key="8">
    <source>
        <dbReference type="RefSeq" id="XP_052746583.1"/>
    </source>
</evidence>
<evidence type="ECO:0000256" key="1">
    <source>
        <dbReference type="ARBA" id="ARBA00004300"/>
    </source>
</evidence>
<reference evidence="8" key="1">
    <citation type="submission" date="2025-08" db="UniProtKB">
        <authorList>
            <consortium name="RefSeq"/>
        </authorList>
    </citation>
    <scope>IDENTIFICATION</scope>
</reference>
<accession>A0ABM3M539</accession>
<dbReference type="GeneID" id="112049726"/>
<name>A0ABM3M539_BICAN</name>
<comment type="subcellular location">
    <subcellularLocation>
        <location evidence="1">Cytoplasm</location>
        <location evidence="1">Cytoskeleton</location>
        <location evidence="1">Microtubule organizing center</location>
        <location evidence="1">Centrosome</location>
    </subcellularLocation>
</comment>
<dbReference type="PANTHER" id="PTHR23162">
    <property type="entry name" value="OUTER DENSE FIBER OF SPERM TAILS 2"/>
    <property type="match status" value="1"/>
</dbReference>
<dbReference type="PANTHER" id="PTHR23162:SF10">
    <property type="entry name" value="FI13205P"/>
    <property type="match status" value="1"/>
</dbReference>
<evidence type="ECO:0000256" key="3">
    <source>
        <dbReference type="ARBA" id="ARBA00022490"/>
    </source>
</evidence>
<organism evidence="7 8">
    <name type="scientific">Bicyclus anynana</name>
    <name type="common">Squinting bush brown butterfly</name>
    <dbReference type="NCBI Taxonomy" id="110368"/>
    <lineage>
        <taxon>Eukaryota</taxon>
        <taxon>Metazoa</taxon>
        <taxon>Ecdysozoa</taxon>
        <taxon>Arthropoda</taxon>
        <taxon>Hexapoda</taxon>
        <taxon>Insecta</taxon>
        <taxon>Pterygota</taxon>
        <taxon>Neoptera</taxon>
        <taxon>Endopterygota</taxon>
        <taxon>Lepidoptera</taxon>
        <taxon>Glossata</taxon>
        <taxon>Ditrysia</taxon>
        <taxon>Papilionoidea</taxon>
        <taxon>Nymphalidae</taxon>
        <taxon>Satyrinae</taxon>
        <taxon>Satyrini</taxon>
        <taxon>Mycalesina</taxon>
        <taxon>Bicyclus</taxon>
    </lineage>
</organism>
<protein>
    <submittedName>
        <fullName evidence="8">Outer dense fiber protein 2</fullName>
    </submittedName>
</protein>
<evidence type="ECO:0000313" key="7">
    <source>
        <dbReference type="Proteomes" id="UP001652582"/>
    </source>
</evidence>
<feature type="coiled-coil region" evidence="6">
    <location>
        <begin position="65"/>
        <end position="184"/>
    </location>
</feature>
<evidence type="ECO:0000256" key="5">
    <source>
        <dbReference type="ARBA" id="ARBA00023212"/>
    </source>
</evidence>
<evidence type="ECO:0000256" key="6">
    <source>
        <dbReference type="SAM" id="Coils"/>
    </source>
</evidence>
<gene>
    <name evidence="8" type="primary">LOC112049726</name>
</gene>
<dbReference type="RefSeq" id="XP_052746583.1">
    <property type="nucleotide sequence ID" value="XM_052890623.1"/>
</dbReference>
<keyword evidence="3" id="KW-0963">Cytoplasm</keyword>
<proteinExistence type="inferred from homology"/>
<feature type="coiled-coil region" evidence="6">
    <location>
        <begin position="210"/>
        <end position="410"/>
    </location>
</feature>
<dbReference type="InterPro" id="IPR026099">
    <property type="entry name" value="Odf2-rel"/>
</dbReference>
<dbReference type="Proteomes" id="UP001652582">
    <property type="component" value="Chromosome Z"/>
</dbReference>
<keyword evidence="5" id="KW-0206">Cytoskeleton</keyword>
<keyword evidence="7" id="KW-1185">Reference proteome</keyword>